<dbReference type="SUPFAM" id="SSF55144">
    <property type="entry name" value="LigT-like"/>
    <property type="match status" value="1"/>
</dbReference>
<evidence type="ECO:0000259" key="3">
    <source>
        <dbReference type="Pfam" id="PF02834"/>
    </source>
</evidence>
<protein>
    <recommendedName>
        <fullName evidence="2">RNA 2',3'-cyclic phosphodiesterase</fullName>
        <shortName evidence="2">RNA 2',3'-CPDase</shortName>
        <ecNumber evidence="2">3.1.4.58</ecNumber>
    </recommendedName>
</protein>
<feature type="short sequence motif" description="HXTX 1" evidence="2">
    <location>
        <begin position="46"/>
        <end position="49"/>
    </location>
</feature>
<dbReference type="HAMAP" id="MF_01940">
    <property type="entry name" value="RNA_CPDase"/>
    <property type="match status" value="1"/>
</dbReference>
<organism evidence="4 5">
    <name type="scientific">Cytobacillus solani</name>
    <dbReference type="NCBI Taxonomy" id="1637975"/>
    <lineage>
        <taxon>Bacteria</taxon>
        <taxon>Bacillati</taxon>
        <taxon>Bacillota</taxon>
        <taxon>Bacilli</taxon>
        <taxon>Bacillales</taxon>
        <taxon>Bacillaceae</taxon>
        <taxon>Cytobacillus</taxon>
    </lineage>
</organism>
<dbReference type="Gene3D" id="3.90.1140.10">
    <property type="entry name" value="Cyclic phosphodiesterase"/>
    <property type="match status" value="1"/>
</dbReference>
<dbReference type="Proteomes" id="UP000050996">
    <property type="component" value="Unassembled WGS sequence"/>
</dbReference>
<dbReference type="NCBIfam" id="TIGR02258">
    <property type="entry name" value="2_5_ligase"/>
    <property type="match status" value="1"/>
</dbReference>
<feature type="short sequence motif" description="HXTX 2" evidence="2">
    <location>
        <begin position="132"/>
        <end position="135"/>
    </location>
</feature>
<comment type="catalytic activity">
    <reaction evidence="2">
        <text>a 3'-end 2',3'-cyclophospho-ribonucleotide-RNA + H2O = a 3'-end 2'-phospho-ribonucleotide-RNA + H(+)</text>
        <dbReference type="Rhea" id="RHEA:11828"/>
        <dbReference type="Rhea" id="RHEA-COMP:10464"/>
        <dbReference type="Rhea" id="RHEA-COMP:17353"/>
        <dbReference type="ChEBI" id="CHEBI:15377"/>
        <dbReference type="ChEBI" id="CHEBI:15378"/>
        <dbReference type="ChEBI" id="CHEBI:83064"/>
        <dbReference type="ChEBI" id="CHEBI:173113"/>
        <dbReference type="EC" id="3.1.4.58"/>
    </reaction>
</comment>
<comment type="function">
    <text evidence="2">Hydrolyzes RNA 2',3'-cyclic phosphodiester to an RNA 2'-phosphomonoester.</text>
</comment>
<evidence type="ECO:0000313" key="4">
    <source>
        <dbReference type="EMBL" id="KQL20870.1"/>
    </source>
</evidence>
<dbReference type="GO" id="GO:0004113">
    <property type="term" value="F:2',3'-cyclic-nucleotide 3'-phosphodiesterase activity"/>
    <property type="evidence" value="ECO:0007669"/>
    <property type="project" value="InterPro"/>
</dbReference>
<evidence type="ECO:0000256" key="2">
    <source>
        <dbReference type="HAMAP-Rule" id="MF_01940"/>
    </source>
</evidence>
<reference evidence="4 5" key="1">
    <citation type="submission" date="2015-09" db="EMBL/GenBank/DDBJ databases">
        <title>Genome sequencing project for genomic taxonomy and phylogenomics of Bacillus-like bacteria.</title>
        <authorList>
            <person name="Liu B."/>
            <person name="Wang J."/>
            <person name="Zhu Y."/>
            <person name="Liu G."/>
            <person name="Chen Q."/>
            <person name="Chen Z."/>
            <person name="Lan J."/>
            <person name="Che J."/>
            <person name="Ge C."/>
            <person name="Shi H."/>
            <person name="Pan Z."/>
            <person name="Liu X."/>
        </authorList>
    </citation>
    <scope>NUCLEOTIDE SEQUENCE [LARGE SCALE GENOMIC DNA]</scope>
    <source>
        <strain evidence="4 5">FJAT-18043</strain>
    </source>
</reference>
<dbReference type="InterPro" id="IPR004175">
    <property type="entry name" value="RNA_CPDase"/>
</dbReference>
<comment type="similarity">
    <text evidence="2">Belongs to the 2H phosphoesterase superfamily. ThpR family.</text>
</comment>
<feature type="active site" description="Proton donor" evidence="2">
    <location>
        <position position="46"/>
    </location>
</feature>
<proteinExistence type="inferred from homology"/>
<evidence type="ECO:0000256" key="1">
    <source>
        <dbReference type="ARBA" id="ARBA00022801"/>
    </source>
</evidence>
<dbReference type="PATRIC" id="fig|1637975.4.peg.4225"/>
<dbReference type="EC" id="3.1.4.58" evidence="2"/>
<keyword evidence="4" id="KW-0436">Ligase</keyword>
<sequence>MKMDRKAHFFFAVSLPEEVKKELNNLCLTIKEKLPFQRWVHQEDYHITLAFLGVASEDKLKEATKLVFKQLNGQSSFPLHINQLGVFGKKDSPRIFWADTAKEEQLTKIRELVFSACLEAGFELETRAYKPHITLARKWTGSNPFEEYCLKQNNPFINAPLTFQAKEVVLYQTHIDRFPKYEKIAAYPLLEE</sequence>
<dbReference type="AlphaFoldDB" id="A0A0Q3QT14"/>
<name>A0A0Q3QT14_9BACI</name>
<dbReference type="STRING" id="1637975.AN957_21225"/>
<dbReference type="GO" id="GO:0016874">
    <property type="term" value="F:ligase activity"/>
    <property type="evidence" value="ECO:0007669"/>
    <property type="project" value="UniProtKB-KW"/>
</dbReference>
<dbReference type="GO" id="GO:0008664">
    <property type="term" value="F:RNA 2',3'-cyclic 3'-phosphodiesterase activity"/>
    <property type="evidence" value="ECO:0007669"/>
    <property type="project" value="UniProtKB-EC"/>
</dbReference>
<feature type="active site" description="Proton acceptor" evidence="2">
    <location>
        <position position="132"/>
    </location>
</feature>
<accession>A0A0Q3QT14</accession>
<evidence type="ECO:0000313" key="5">
    <source>
        <dbReference type="Proteomes" id="UP000050996"/>
    </source>
</evidence>
<keyword evidence="1 2" id="KW-0378">Hydrolase</keyword>
<dbReference type="Pfam" id="PF02834">
    <property type="entry name" value="LigT_PEase"/>
    <property type="match status" value="2"/>
</dbReference>
<gene>
    <name evidence="4" type="ORF">AN957_21225</name>
</gene>
<dbReference type="EMBL" id="LJIX01000006">
    <property type="protein sequence ID" value="KQL20870.1"/>
    <property type="molecule type" value="Genomic_DNA"/>
</dbReference>
<keyword evidence="5" id="KW-1185">Reference proteome</keyword>
<dbReference type="InterPro" id="IPR014051">
    <property type="entry name" value="Phosphoesterase_HXTX"/>
</dbReference>
<comment type="caution">
    <text evidence="4">The sequence shown here is derived from an EMBL/GenBank/DDBJ whole genome shotgun (WGS) entry which is preliminary data.</text>
</comment>
<dbReference type="PANTHER" id="PTHR35561:SF1">
    <property type="entry name" value="RNA 2',3'-CYCLIC PHOSPHODIESTERASE"/>
    <property type="match status" value="1"/>
</dbReference>
<dbReference type="InterPro" id="IPR009097">
    <property type="entry name" value="Cyclic_Pdiesterase"/>
</dbReference>
<dbReference type="PANTHER" id="PTHR35561">
    <property type="entry name" value="RNA 2',3'-CYCLIC PHOSPHODIESTERASE"/>
    <property type="match status" value="1"/>
</dbReference>
<feature type="domain" description="Phosphoesterase HXTX" evidence="3">
    <location>
        <begin position="13"/>
        <end position="97"/>
    </location>
</feature>
<feature type="domain" description="Phosphoesterase HXTX" evidence="3">
    <location>
        <begin position="103"/>
        <end position="173"/>
    </location>
</feature>